<keyword evidence="1 4" id="KW-0732">Signal</keyword>
<dbReference type="EMBL" id="JAKUML010000008">
    <property type="protein sequence ID" value="MCJ8146576.1"/>
    <property type="molecule type" value="Genomic_DNA"/>
</dbReference>
<dbReference type="InterPro" id="IPR050218">
    <property type="entry name" value="LptD"/>
</dbReference>
<dbReference type="InterPro" id="IPR005653">
    <property type="entry name" value="OstA-like_N"/>
</dbReference>
<feature type="signal peptide" evidence="4">
    <location>
        <begin position="1"/>
        <end position="28"/>
    </location>
</feature>
<feature type="chain" id="PRO_5041026690" description="LPS-assembly protein LptD" evidence="4">
    <location>
        <begin position="29"/>
        <end position="839"/>
    </location>
</feature>
<organism evidence="7 8">
    <name type="scientific">Acinetobacter sedimenti</name>
    <dbReference type="NCBI Taxonomy" id="2919922"/>
    <lineage>
        <taxon>Bacteria</taxon>
        <taxon>Pseudomonadati</taxon>
        <taxon>Pseudomonadota</taxon>
        <taxon>Gammaproteobacteria</taxon>
        <taxon>Moraxellales</taxon>
        <taxon>Moraxellaceae</taxon>
        <taxon>Acinetobacter</taxon>
    </lineage>
</organism>
<dbReference type="GO" id="GO:0043165">
    <property type="term" value="P:Gram-negative-bacterium-type cell outer membrane assembly"/>
    <property type="evidence" value="ECO:0007669"/>
    <property type="project" value="UniProtKB-UniRule"/>
</dbReference>
<evidence type="ECO:0000313" key="7">
    <source>
        <dbReference type="EMBL" id="MCJ8146576.1"/>
    </source>
</evidence>
<dbReference type="GO" id="GO:1990351">
    <property type="term" value="C:transporter complex"/>
    <property type="evidence" value="ECO:0007669"/>
    <property type="project" value="TreeGrafter"/>
</dbReference>
<dbReference type="Pfam" id="PF04453">
    <property type="entry name" value="LptD"/>
    <property type="match status" value="1"/>
</dbReference>
<comment type="caution">
    <text evidence="7">The sequence shown here is derived from an EMBL/GenBank/DDBJ whole genome shotgun (WGS) entry which is preliminary data.</text>
</comment>
<reference evidence="7" key="1">
    <citation type="submission" date="2022-02" db="EMBL/GenBank/DDBJ databases">
        <title>Acinetobacter A3.8 sp. nov., isolated from Sediment (Zhairuo Island).</title>
        <authorList>
            <person name="Zheng K."/>
        </authorList>
    </citation>
    <scope>NUCLEOTIDE SEQUENCE</scope>
    <source>
        <strain evidence="7">A3.8</strain>
    </source>
</reference>
<dbReference type="RefSeq" id="WP_241571294.1">
    <property type="nucleotide sequence ID" value="NZ_JAKUML010000008.1"/>
</dbReference>
<evidence type="ECO:0000313" key="8">
    <source>
        <dbReference type="Proteomes" id="UP001139701"/>
    </source>
</evidence>
<feature type="domain" description="LptD C-terminal" evidence="6">
    <location>
        <begin position="368"/>
        <end position="746"/>
    </location>
</feature>
<dbReference type="HAMAP" id="MF_01411">
    <property type="entry name" value="LPS_assembly_LptD"/>
    <property type="match status" value="1"/>
</dbReference>
<dbReference type="AlphaFoldDB" id="A0A9X1X246"/>
<evidence type="ECO:0000259" key="5">
    <source>
        <dbReference type="Pfam" id="PF03968"/>
    </source>
</evidence>
<sequence length="839" mass="94864" precursor="true">MTHQFKKNTLFKAVIGLMSLGAFQIAYAENSNANVDNVESSQATTADSKVVSKEIHLDKTPSKSGGLTPANSQEAQDFYRQYYLTPSEIAESNPKDTYKDQLCSGMWVTPIGTDEQAPSDPTQATATISAESAYYNPNGTSVLEGDVQIDQQGRSIRAERLELDETQTYAKAQGKVQLAQGGIFSQSDEIVYNLKTQQGDLKDSYFISEAQQAHGYASEIRRTAPDVVILDHASYSTCTPSTSPAWHIQAKSIELNQTTGRGVTKDARLYIKNTPVLPVPYFNFPIDDRRTTGFLVPSFGYTNDGGLQLGVPYYLNLAPNYDMTVTPRYLNGRGIMAEGEFNYLTEDYGFGKIWGGYLPQDRGYDDQDRKDLHWEHFWKINDQWNSAIDYNYVSDEDYFTDLGNSPDSEDLVHQERTWVLNYANGIPGITAQLKVQDFQTLDESIDDVDRPYARLPQFIFHYAGGKYDGLEYGFYNDTAYFKKSIDDGSALESSGTRIYNQLYSRYNFRTPSAFVIPEISVRSINTFFDRDSKVDLGFDENESVEKSVAVPQFTLDTGLVFEKQGKFLQSLSPRLFYAYSPYQAQDGYPNFDSTQASVSYDRLFSPYRFYGHDRLEDNHFASLGLTYRLYDTIGLERLRASIGQSFYFADRKVRLDAENDPIATDDYSGPVMTFSSQLSNNIHVTSNTAFDADGENTFSNLSLNYADDVGQLYHLGYVYRNDLAELRQQAYQQVVGSFVQPIHNNWRLMGHVQYDIDNDLTREILLGLNYESCCWGVSVYARRYYNDLDDPTDENTSAKKAIMAEFSLKGLGGLSGKLASLLEDRVIGFDHVNQTWTQR</sequence>
<dbReference type="GO" id="GO:0009279">
    <property type="term" value="C:cell outer membrane"/>
    <property type="evidence" value="ECO:0007669"/>
    <property type="project" value="UniProtKB-SubCell"/>
</dbReference>
<evidence type="ECO:0000256" key="4">
    <source>
        <dbReference type="HAMAP-Rule" id="MF_01411"/>
    </source>
</evidence>
<evidence type="ECO:0000256" key="1">
    <source>
        <dbReference type="ARBA" id="ARBA00022729"/>
    </source>
</evidence>
<keyword evidence="2 4" id="KW-0472">Membrane</keyword>
<proteinExistence type="inferred from homology"/>
<evidence type="ECO:0000256" key="3">
    <source>
        <dbReference type="ARBA" id="ARBA00023237"/>
    </source>
</evidence>
<dbReference type="PANTHER" id="PTHR30189:SF1">
    <property type="entry name" value="LPS-ASSEMBLY PROTEIN LPTD"/>
    <property type="match status" value="1"/>
</dbReference>
<comment type="subunit">
    <text evidence="4">Component of the lipopolysaccharide transport and assembly complex. Interacts with LptE and LptA.</text>
</comment>
<protein>
    <recommendedName>
        <fullName evidence="4">LPS-assembly protein LptD</fullName>
    </recommendedName>
</protein>
<gene>
    <name evidence="4 7" type="primary">lptD</name>
    <name evidence="7" type="ORF">MKI79_06625</name>
</gene>
<dbReference type="Gene3D" id="2.60.450.10">
    <property type="entry name" value="Lipopolysaccharide (LPS) transport protein A like domain"/>
    <property type="match status" value="1"/>
</dbReference>
<dbReference type="InterPro" id="IPR020889">
    <property type="entry name" value="LipoPS_assembly_LptD"/>
</dbReference>
<accession>A0A9X1X246</accession>
<keyword evidence="8" id="KW-1185">Reference proteome</keyword>
<dbReference type="Pfam" id="PF03968">
    <property type="entry name" value="LptD_N"/>
    <property type="match status" value="1"/>
</dbReference>
<evidence type="ECO:0000259" key="6">
    <source>
        <dbReference type="Pfam" id="PF04453"/>
    </source>
</evidence>
<comment type="caution">
    <text evidence="4">Lacks conserved residue(s) required for the propagation of feature annotation.</text>
</comment>
<dbReference type="GO" id="GO:0015920">
    <property type="term" value="P:lipopolysaccharide transport"/>
    <property type="evidence" value="ECO:0007669"/>
    <property type="project" value="InterPro"/>
</dbReference>
<evidence type="ECO:0000256" key="2">
    <source>
        <dbReference type="ARBA" id="ARBA00023136"/>
    </source>
</evidence>
<dbReference type="PANTHER" id="PTHR30189">
    <property type="entry name" value="LPS-ASSEMBLY PROTEIN"/>
    <property type="match status" value="1"/>
</dbReference>
<feature type="domain" description="Organic solvent tolerance-like N-terminal" evidence="5">
    <location>
        <begin position="128"/>
        <end position="211"/>
    </location>
</feature>
<dbReference type="Proteomes" id="UP001139701">
    <property type="component" value="Unassembled WGS sequence"/>
</dbReference>
<name>A0A9X1X246_9GAMM</name>
<keyword evidence="3 4" id="KW-0998">Cell outer membrane</keyword>
<comment type="function">
    <text evidence="4">Together with LptE, is involved in the assembly of lipopolysaccharide (LPS) at the surface of the outer membrane.</text>
</comment>
<comment type="subcellular location">
    <subcellularLocation>
        <location evidence="4">Cell outer membrane</location>
    </subcellularLocation>
</comment>
<dbReference type="InterPro" id="IPR007543">
    <property type="entry name" value="LptD_C"/>
</dbReference>
<comment type="similarity">
    <text evidence="4">Belongs to the LptD family.</text>
</comment>